<evidence type="ECO:0000313" key="3">
    <source>
        <dbReference type="Proteomes" id="UP001500724"/>
    </source>
</evidence>
<reference evidence="2 3" key="1">
    <citation type="journal article" date="2019" name="Int. J. Syst. Evol. Microbiol.">
        <title>The Global Catalogue of Microorganisms (GCM) 10K type strain sequencing project: providing services to taxonomists for standard genome sequencing and annotation.</title>
        <authorList>
            <consortium name="The Broad Institute Genomics Platform"/>
            <consortium name="The Broad Institute Genome Sequencing Center for Infectious Disease"/>
            <person name="Wu L."/>
            <person name="Ma J."/>
        </authorList>
    </citation>
    <scope>NUCLEOTIDE SEQUENCE [LARGE SCALE GENOMIC DNA]</scope>
    <source>
        <strain evidence="2 3">JCM 10367</strain>
    </source>
</reference>
<dbReference type="RefSeq" id="WP_344007474.1">
    <property type="nucleotide sequence ID" value="NZ_BAAAGU010000098.1"/>
</dbReference>
<protein>
    <submittedName>
        <fullName evidence="2">DUF5134 domain-containing protein</fullName>
    </submittedName>
</protein>
<proteinExistence type="predicted"/>
<accession>A0ABN1HWM6</accession>
<sequence>MYGPAVVSWLLATLTGAAALFCLARLRTPAAQRGGTGWAGRESDAAEALMGIGMAVMALPVSRGGGVPAAACVVLFSGVGAWFLAAALRGGGARHRAHRLHHAVGSGAMVYMALPMATDATGGPQHAGHVPAAEGPLLLTGLLLLYFGSYVVWTGSRLLATAPGDVVAVTGGAQLLRAPGMPQACRVVMGMGMFVMLLAG</sequence>
<feature type="transmembrane region" description="Helical" evidence="1">
    <location>
        <begin position="137"/>
        <end position="153"/>
    </location>
</feature>
<keyword evidence="1" id="KW-0472">Membrane</keyword>
<keyword evidence="1" id="KW-1133">Transmembrane helix</keyword>
<keyword evidence="1" id="KW-0812">Transmembrane</keyword>
<name>A0ABN1HWM6_9ACTN</name>
<keyword evidence="3" id="KW-1185">Reference proteome</keyword>
<dbReference type="Proteomes" id="UP001500724">
    <property type="component" value="Unassembled WGS sequence"/>
</dbReference>
<feature type="transmembrane region" description="Helical" evidence="1">
    <location>
        <begin position="6"/>
        <end position="24"/>
    </location>
</feature>
<gene>
    <name evidence="2" type="ORF">GCM10009535_58430</name>
</gene>
<evidence type="ECO:0000256" key="1">
    <source>
        <dbReference type="SAM" id="Phobius"/>
    </source>
</evidence>
<dbReference type="Pfam" id="PF17197">
    <property type="entry name" value="DUF5134"/>
    <property type="match status" value="1"/>
</dbReference>
<feature type="transmembrane region" description="Helical" evidence="1">
    <location>
        <begin position="45"/>
        <end position="61"/>
    </location>
</feature>
<comment type="caution">
    <text evidence="2">The sequence shown here is derived from an EMBL/GenBank/DDBJ whole genome shotgun (WGS) entry which is preliminary data.</text>
</comment>
<feature type="transmembrane region" description="Helical" evidence="1">
    <location>
        <begin position="67"/>
        <end position="88"/>
    </location>
</feature>
<dbReference type="EMBL" id="BAAAGU010000098">
    <property type="protein sequence ID" value="GAA0670992.1"/>
    <property type="molecule type" value="Genomic_DNA"/>
</dbReference>
<organism evidence="2 3">
    <name type="scientific">Streptomyces thermocarboxydovorans</name>
    <dbReference type="NCBI Taxonomy" id="59298"/>
    <lineage>
        <taxon>Bacteria</taxon>
        <taxon>Bacillati</taxon>
        <taxon>Actinomycetota</taxon>
        <taxon>Actinomycetes</taxon>
        <taxon>Kitasatosporales</taxon>
        <taxon>Streptomycetaceae</taxon>
        <taxon>Streptomyces</taxon>
    </lineage>
</organism>
<dbReference type="InterPro" id="IPR033458">
    <property type="entry name" value="DUF5134"/>
</dbReference>
<evidence type="ECO:0000313" key="2">
    <source>
        <dbReference type="EMBL" id="GAA0670992.1"/>
    </source>
</evidence>
<feature type="transmembrane region" description="Helical" evidence="1">
    <location>
        <begin position="100"/>
        <end position="117"/>
    </location>
</feature>